<sequence>MINQKKPIYVIGHRNPDTDSICSAIAYAHLKQALGENAVAVRAGKINSETKYVLETCGFAVPKLIADLYPRVKDVMAGSQITIAPDDTLRDLGNIMQEYDVKSVPVVDKEGTLVGIVTVGDLAKLYYEELEMQDLTRAGVDFAMMLKVLDGTLVCGTELHRKVTGKVRIAAGSTTTINKIIHENDVVLVADRHNAQLASLARNIACLVVTSDAEVARELIDIAAAKGIVVIKAPYDTYTCARLLNQSVPVRVVMKSNVLSFKPSDLISDIREEITSTRYRNYPVVDNGKLVGLINRDQLINPDREKVILVDHNERTQAVDGIEEAQIVEIIDHHRLGGLETNEPIFIRHEPVGCTGTIVASMHWHRDVEIPKDLAALLLSAIVSDTVLFKSPTATAQDRNTAEKLAQIAGIDLLNFGMAVLKAGSSIQGMSPSDIVRNDFKEFQVGESHVAVGQISVMDTTEVLAIKDEILQEMENIVNKGNDDLVLLMVTDIINESTYLIYYGKSVGLIYQAFGRGEHDGVIYLPGVMSRKKQVIPPLMEAARDN</sequence>
<feature type="domain" description="CBS" evidence="8">
    <location>
        <begin position="76"/>
        <end position="132"/>
    </location>
</feature>
<dbReference type="FunFam" id="3.90.1640.10:FF:000001">
    <property type="entry name" value="Probable manganese-dependent inorganic pyrophosphatase"/>
    <property type="match status" value="1"/>
</dbReference>
<evidence type="ECO:0000256" key="2">
    <source>
        <dbReference type="ARBA" id="ARBA00012146"/>
    </source>
</evidence>
<dbReference type="Gene3D" id="3.40.1390.20">
    <property type="entry name" value="HprK N-terminal domain-like"/>
    <property type="match status" value="1"/>
</dbReference>
<comment type="caution">
    <text evidence="9">The sequence shown here is derived from an EMBL/GenBank/DDBJ whole genome shotgun (WGS) entry which is preliminary data.</text>
</comment>
<dbReference type="InterPro" id="IPR046342">
    <property type="entry name" value="CBS_dom_sf"/>
</dbReference>
<dbReference type="SUPFAM" id="SSF64182">
    <property type="entry name" value="DHH phosphoesterases"/>
    <property type="match status" value="1"/>
</dbReference>
<dbReference type="InterPro" id="IPR000644">
    <property type="entry name" value="CBS_dom"/>
</dbReference>
<comment type="catalytic activity">
    <reaction evidence="7">
        <text>diphosphate + H2O = 2 phosphate + H(+)</text>
        <dbReference type="Rhea" id="RHEA:24576"/>
        <dbReference type="ChEBI" id="CHEBI:15377"/>
        <dbReference type="ChEBI" id="CHEBI:15378"/>
        <dbReference type="ChEBI" id="CHEBI:33019"/>
        <dbReference type="ChEBI" id="CHEBI:43474"/>
        <dbReference type="EC" id="3.6.1.1"/>
    </reaction>
</comment>
<proteinExistence type="predicted"/>
<dbReference type="NCBIfam" id="NF011443">
    <property type="entry name" value="PRK14869.1-5"/>
    <property type="match status" value="1"/>
</dbReference>
<evidence type="ECO:0000256" key="6">
    <source>
        <dbReference type="ARBA" id="ARBA00032535"/>
    </source>
</evidence>
<dbReference type="InterPro" id="IPR028979">
    <property type="entry name" value="Ser_kin/Pase_Hpr-like_N_sf"/>
</dbReference>
<keyword evidence="4 9" id="KW-0378">Hydrolase</keyword>
<dbReference type="GO" id="GO:0046872">
    <property type="term" value="F:metal ion binding"/>
    <property type="evidence" value="ECO:0007669"/>
    <property type="project" value="UniProtKB-KW"/>
</dbReference>
<evidence type="ECO:0000256" key="1">
    <source>
        <dbReference type="ARBA" id="ARBA00001936"/>
    </source>
</evidence>
<dbReference type="EMBL" id="VSSQ01000029">
    <property type="protein sequence ID" value="MPL65637.1"/>
    <property type="molecule type" value="Genomic_DNA"/>
</dbReference>
<dbReference type="NCBIfam" id="NF011442">
    <property type="entry name" value="PRK14869.1-4"/>
    <property type="match status" value="1"/>
</dbReference>
<keyword evidence="3" id="KW-0479">Metal-binding</keyword>
<dbReference type="InterPro" id="IPR001667">
    <property type="entry name" value="DDH_dom"/>
</dbReference>
<dbReference type="InterPro" id="IPR038222">
    <property type="entry name" value="DHHA2_dom_sf"/>
</dbReference>
<feature type="domain" description="CBS" evidence="8">
    <location>
        <begin position="254"/>
        <end position="310"/>
    </location>
</feature>
<dbReference type="PROSITE" id="PS51371">
    <property type="entry name" value="CBS"/>
    <property type="match status" value="2"/>
</dbReference>
<dbReference type="Gene3D" id="3.10.310.20">
    <property type="entry name" value="DHHA2 domain"/>
    <property type="match status" value="1"/>
</dbReference>
<comment type="cofactor">
    <cofactor evidence="1">
        <name>Mn(2+)</name>
        <dbReference type="ChEBI" id="CHEBI:29035"/>
    </cofactor>
</comment>
<dbReference type="InterPro" id="IPR004097">
    <property type="entry name" value="DHHA2"/>
</dbReference>
<accession>A0A644TGL7</accession>
<dbReference type="SUPFAM" id="SSF54631">
    <property type="entry name" value="CBS-domain pair"/>
    <property type="match status" value="1"/>
</dbReference>
<dbReference type="InterPro" id="IPR038763">
    <property type="entry name" value="DHH_sf"/>
</dbReference>
<dbReference type="PANTHER" id="PTHR12112">
    <property type="entry name" value="BNIP - RELATED"/>
    <property type="match status" value="1"/>
</dbReference>
<evidence type="ECO:0000256" key="3">
    <source>
        <dbReference type="ARBA" id="ARBA00022723"/>
    </source>
</evidence>
<dbReference type="Gene3D" id="3.90.1640.10">
    <property type="entry name" value="inorganic pyrophosphatase (n-terminal core)"/>
    <property type="match status" value="2"/>
</dbReference>
<dbReference type="Pfam" id="PF01368">
    <property type="entry name" value="DHH"/>
    <property type="match status" value="1"/>
</dbReference>
<evidence type="ECO:0000256" key="4">
    <source>
        <dbReference type="ARBA" id="ARBA00022801"/>
    </source>
</evidence>
<organism evidence="9">
    <name type="scientific">bioreactor metagenome</name>
    <dbReference type="NCBI Taxonomy" id="1076179"/>
    <lineage>
        <taxon>unclassified sequences</taxon>
        <taxon>metagenomes</taxon>
        <taxon>ecological metagenomes</taxon>
    </lineage>
</organism>
<reference evidence="9" key="1">
    <citation type="submission" date="2019-08" db="EMBL/GenBank/DDBJ databases">
        <authorList>
            <person name="Kucharzyk K."/>
            <person name="Murdoch R.W."/>
            <person name="Higgins S."/>
            <person name="Loffler F."/>
        </authorList>
    </citation>
    <scope>NUCLEOTIDE SEQUENCE</scope>
</reference>
<dbReference type="AlphaFoldDB" id="A0A644TGL7"/>
<name>A0A644TGL7_9ZZZZ</name>
<dbReference type="GO" id="GO:0004427">
    <property type="term" value="F:inorganic diphosphate phosphatase activity"/>
    <property type="evidence" value="ECO:0007669"/>
    <property type="project" value="UniProtKB-EC"/>
</dbReference>
<dbReference type="EC" id="3.6.1.1" evidence="2"/>
<dbReference type="SMART" id="SM01131">
    <property type="entry name" value="DHHA2"/>
    <property type="match status" value="1"/>
</dbReference>
<dbReference type="InterPro" id="IPR010766">
    <property type="entry name" value="DRTGG"/>
</dbReference>
<dbReference type="PANTHER" id="PTHR12112:SF22">
    <property type="entry name" value="MANGANESE-DEPENDENT INORGANIC PYROPHOSPHATASE-RELATED"/>
    <property type="match status" value="1"/>
</dbReference>
<keyword evidence="5" id="KW-0464">Manganese</keyword>
<dbReference type="Pfam" id="PF02833">
    <property type="entry name" value="DHHA2"/>
    <property type="match status" value="1"/>
</dbReference>
<dbReference type="Gene3D" id="3.10.580.10">
    <property type="entry name" value="CBS-domain"/>
    <property type="match status" value="1"/>
</dbReference>
<evidence type="ECO:0000259" key="8">
    <source>
        <dbReference type="PROSITE" id="PS51371"/>
    </source>
</evidence>
<dbReference type="NCBIfam" id="NF003877">
    <property type="entry name" value="PRK05427.1"/>
    <property type="match status" value="1"/>
</dbReference>
<dbReference type="SUPFAM" id="SSF75138">
    <property type="entry name" value="HprK N-terminal domain-like"/>
    <property type="match status" value="1"/>
</dbReference>
<dbReference type="Pfam" id="PF07085">
    <property type="entry name" value="DRTGG"/>
    <property type="match status" value="1"/>
</dbReference>
<protein>
    <recommendedName>
        <fullName evidence="2">inorganic diphosphatase</fullName>
        <ecNumber evidence="2">3.6.1.1</ecNumber>
    </recommendedName>
    <alternativeName>
        <fullName evidence="6">Pyrophosphate phospho-hydrolase</fullName>
    </alternativeName>
</protein>
<dbReference type="Pfam" id="PF00571">
    <property type="entry name" value="CBS"/>
    <property type="match status" value="2"/>
</dbReference>
<dbReference type="SMART" id="SM00116">
    <property type="entry name" value="CBS"/>
    <property type="match status" value="2"/>
</dbReference>
<dbReference type="GO" id="GO:0005737">
    <property type="term" value="C:cytoplasm"/>
    <property type="evidence" value="ECO:0007669"/>
    <property type="project" value="InterPro"/>
</dbReference>
<evidence type="ECO:0000256" key="5">
    <source>
        <dbReference type="ARBA" id="ARBA00023211"/>
    </source>
</evidence>
<gene>
    <name evidence="9" type="ORF">SDC9_11301</name>
</gene>
<evidence type="ECO:0000313" key="9">
    <source>
        <dbReference type="EMBL" id="MPL65637.1"/>
    </source>
</evidence>
<evidence type="ECO:0000256" key="7">
    <source>
        <dbReference type="ARBA" id="ARBA00047820"/>
    </source>
</evidence>